<dbReference type="PANTHER" id="PTHR36488:SF11">
    <property type="entry name" value="CASP-LIKE PROTEIN"/>
    <property type="match status" value="1"/>
</dbReference>
<dbReference type="InterPro" id="IPR006702">
    <property type="entry name" value="CASP_dom"/>
</dbReference>
<evidence type="ECO:0000256" key="8">
    <source>
        <dbReference type="ARBA" id="ARBA00023316"/>
    </source>
</evidence>
<dbReference type="AlphaFoldDB" id="A0A6J1CSH5"/>
<comment type="function">
    <text evidence="9">Regulates membrane-cell wall junctions and localized cell wall deposition. Required for establishment of the Casparian strip membrane domain (CSD) and the subsequent formation of Casparian strips, a cell wall modification of the root endodermis that determines an apoplastic barrier between the intraorganismal apoplasm and the extraorganismal apoplasm and prevents lateral diffusion.</text>
</comment>
<name>A0A6J1CSH5_MOMCH</name>
<evidence type="ECO:0000256" key="6">
    <source>
        <dbReference type="ARBA" id="ARBA00022989"/>
    </source>
</evidence>
<evidence type="ECO:0000259" key="11">
    <source>
        <dbReference type="Pfam" id="PF04535"/>
    </source>
</evidence>
<evidence type="ECO:0000313" key="12">
    <source>
        <dbReference type="Proteomes" id="UP000504603"/>
    </source>
</evidence>
<dbReference type="GO" id="GO:0071555">
    <property type="term" value="P:cell wall organization"/>
    <property type="evidence" value="ECO:0007669"/>
    <property type="project" value="UniProtKB-KW"/>
</dbReference>
<dbReference type="Pfam" id="PF04535">
    <property type="entry name" value="CASP_dom"/>
    <property type="match status" value="1"/>
</dbReference>
<evidence type="ECO:0000256" key="3">
    <source>
        <dbReference type="ARBA" id="ARBA00011489"/>
    </source>
</evidence>
<evidence type="ECO:0000256" key="1">
    <source>
        <dbReference type="ARBA" id="ARBA00004651"/>
    </source>
</evidence>
<dbReference type="KEGG" id="mcha:111014357"/>
<feature type="domain" description="Casparian strip membrane protein" evidence="11">
    <location>
        <begin position="27"/>
        <end position="175"/>
    </location>
</feature>
<comment type="subunit">
    <text evidence="3 10">Homodimer and heterodimers.</text>
</comment>
<dbReference type="PANTHER" id="PTHR36488">
    <property type="entry name" value="CASP-LIKE PROTEIN 1U1"/>
    <property type="match status" value="1"/>
</dbReference>
<evidence type="ECO:0000256" key="10">
    <source>
        <dbReference type="RuleBase" id="RU361233"/>
    </source>
</evidence>
<dbReference type="InterPro" id="IPR044173">
    <property type="entry name" value="CASPL"/>
</dbReference>
<dbReference type="Proteomes" id="UP000504603">
    <property type="component" value="Unplaced"/>
</dbReference>
<gene>
    <name evidence="13" type="primary">LOC111014357</name>
</gene>
<comment type="similarity">
    <text evidence="2 10">Belongs to the Casparian strip membrane proteins (CASP) family.</text>
</comment>
<keyword evidence="7 10" id="KW-0472">Membrane</keyword>
<evidence type="ECO:0000313" key="13">
    <source>
        <dbReference type="RefSeq" id="XP_022144740.1"/>
    </source>
</evidence>
<dbReference type="OrthoDB" id="753675at2759"/>
<dbReference type="RefSeq" id="XP_022144740.1">
    <property type="nucleotide sequence ID" value="XM_022289048.1"/>
</dbReference>
<dbReference type="GO" id="GO:0005886">
    <property type="term" value="C:plasma membrane"/>
    <property type="evidence" value="ECO:0007669"/>
    <property type="project" value="UniProtKB-SubCell"/>
</dbReference>
<accession>A0A6J1CSH5</accession>
<keyword evidence="5 10" id="KW-0812">Transmembrane</keyword>
<reference evidence="13" key="1">
    <citation type="submission" date="2025-08" db="UniProtKB">
        <authorList>
            <consortium name="RefSeq"/>
        </authorList>
    </citation>
    <scope>IDENTIFICATION</scope>
    <source>
        <strain evidence="13">OHB3-1</strain>
    </source>
</reference>
<feature type="transmembrane region" description="Helical" evidence="10">
    <location>
        <begin position="29"/>
        <end position="51"/>
    </location>
</feature>
<protein>
    <recommendedName>
        <fullName evidence="10">CASP-like protein</fullName>
    </recommendedName>
</protein>
<evidence type="ECO:0000256" key="9">
    <source>
        <dbReference type="ARBA" id="ARBA00025302"/>
    </source>
</evidence>
<sequence>MPKTGGSSKKKALASAAPRQENGGWKRGLAVFDFVLRLGALGAALGAAAAMGTSDETLPFFTQFFQFEASYDDLPTFQFFLVAMGIVGGYLVLSLPFSIVCIVRSTAVGIRLLLIILDTVALTLATSAAGAAAAIVYLAHSGNSGTNWLAICDQFGDFCQKVSGAVVGSFIAVFLMMFLILLSAFAIRKSH</sequence>
<feature type="transmembrane region" description="Helical" evidence="10">
    <location>
        <begin position="77"/>
        <end position="100"/>
    </location>
</feature>
<dbReference type="NCBIfam" id="TIGR01569">
    <property type="entry name" value="A_tha_TIGR01569"/>
    <property type="match status" value="1"/>
</dbReference>
<keyword evidence="6 10" id="KW-1133">Transmembrane helix</keyword>
<keyword evidence="8" id="KW-0961">Cell wall biogenesis/degradation</keyword>
<proteinExistence type="inferred from homology"/>
<evidence type="ECO:0000256" key="7">
    <source>
        <dbReference type="ARBA" id="ARBA00023136"/>
    </source>
</evidence>
<organism evidence="12 13">
    <name type="scientific">Momordica charantia</name>
    <name type="common">Bitter gourd</name>
    <name type="synonym">Balsam pear</name>
    <dbReference type="NCBI Taxonomy" id="3673"/>
    <lineage>
        <taxon>Eukaryota</taxon>
        <taxon>Viridiplantae</taxon>
        <taxon>Streptophyta</taxon>
        <taxon>Embryophyta</taxon>
        <taxon>Tracheophyta</taxon>
        <taxon>Spermatophyta</taxon>
        <taxon>Magnoliopsida</taxon>
        <taxon>eudicotyledons</taxon>
        <taxon>Gunneridae</taxon>
        <taxon>Pentapetalae</taxon>
        <taxon>rosids</taxon>
        <taxon>fabids</taxon>
        <taxon>Cucurbitales</taxon>
        <taxon>Cucurbitaceae</taxon>
        <taxon>Momordiceae</taxon>
        <taxon>Momordica</taxon>
    </lineage>
</organism>
<evidence type="ECO:0000256" key="5">
    <source>
        <dbReference type="ARBA" id="ARBA00022692"/>
    </source>
</evidence>
<evidence type="ECO:0000256" key="4">
    <source>
        <dbReference type="ARBA" id="ARBA00022475"/>
    </source>
</evidence>
<dbReference type="GeneID" id="111014357"/>
<keyword evidence="12" id="KW-1185">Reference proteome</keyword>
<feature type="transmembrane region" description="Helical" evidence="10">
    <location>
        <begin position="165"/>
        <end position="187"/>
    </location>
</feature>
<evidence type="ECO:0000256" key="2">
    <source>
        <dbReference type="ARBA" id="ARBA00007651"/>
    </source>
</evidence>
<feature type="transmembrane region" description="Helical" evidence="10">
    <location>
        <begin position="112"/>
        <end position="139"/>
    </location>
</feature>
<comment type="subcellular location">
    <subcellularLocation>
        <location evidence="1 10">Cell membrane</location>
        <topology evidence="1 10">Multi-pass membrane protein</topology>
    </subcellularLocation>
</comment>
<keyword evidence="4 10" id="KW-1003">Cell membrane</keyword>
<dbReference type="InterPro" id="IPR006459">
    <property type="entry name" value="CASP/CASPL"/>
</dbReference>